<dbReference type="PROSITE" id="PS50995">
    <property type="entry name" value="HTH_MARR_2"/>
    <property type="match status" value="1"/>
</dbReference>
<dbReference type="GO" id="GO:0003677">
    <property type="term" value="F:DNA binding"/>
    <property type="evidence" value="ECO:0007669"/>
    <property type="project" value="UniProtKB-KW"/>
</dbReference>
<accession>A0A917K684</accession>
<gene>
    <name evidence="3" type="ORF">GCM10010885_05630</name>
</gene>
<evidence type="ECO:0000313" key="4">
    <source>
        <dbReference type="Proteomes" id="UP000637695"/>
    </source>
</evidence>
<reference evidence="3" key="1">
    <citation type="journal article" date="2014" name="Int. J. Syst. Evol. Microbiol.">
        <title>Complete genome sequence of Corynebacterium casei LMG S-19264T (=DSM 44701T), isolated from a smear-ripened cheese.</title>
        <authorList>
            <consortium name="US DOE Joint Genome Institute (JGI-PGF)"/>
            <person name="Walter F."/>
            <person name="Albersmeier A."/>
            <person name="Kalinowski J."/>
            <person name="Ruckert C."/>
        </authorList>
    </citation>
    <scope>NUCLEOTIDE SEQUENCE</scope>
    <source>
        <strain evidence="3">JCM 18487</strain>
    </source>
</reference>
<dbReference type="PANTHER" id="PTHR33164">
    <property type="entry name" value="TRANSCRIPTIONAL REGULATOR, MARR FAMILY"/>
    <property type="match status" value="1"/>
</dbReference>
<dbReference type="PRINTS" id="PR00598">
    <property type="entry name" value="HTHMARR"/>
</dbReference>
<dbReference type="Pfam" id="PF12802">
    <property type="entry name" value="MarR_2"/>
    <property type="match status" value="1"/>
</dbReference>
<dbReference type="SUPFAM" id="SSF46785">
    <property type="entry name" value="Winged helix' DNA-binding domain"/>
    <property type="match status" value="1"/>
</dbReference>
<reference evidence="3" key="2">
    <citation type="submission" date="2020-09" db="EMBL/GenBank/DDBJ databases">
        <authorList>
            <person name="Sun Q."/>
            <person name="Ohkuma M."/>
        </authorList>
    </citation>
    <scope>NUCLEOTIDE SEQUENCE</scope>
    <source>
        <strain evidence="3">JCM 18487</strain>
    </source>
</reference>
<dbReference type="PANTHER" id="PTHR33164:SF43">
    <property type="entry name" value="HTH-TYPE TRANSCRIPTIONAL REPRESSOR YETL"/>
    <property type="match status" value="1"/>
</dbReference>
<dbReference type="SMART" id="SM00347">
    <property type="entry name" value="HTH_MARR"/>
    <property type="match status" value="1"/>
</dbReference>
<dbReference type="InterPro" id="IPR039422">
    <property type="entry name" value="MarR/SlyA-like"/>
</dbReference>
<name>A0A917K684_9BACL</name>
<keyword evidence="1" id="KW-0238">DNA-binding</keyword>
<dbReference type="EMBL" id="BMOY01000005">
    <property type="protein sequence ID" value="GGI99019.1"/>
    <property type="molecule type" value="Genomic_DNA"/>
</dbReference>
<comment type="caution">
    <text evidence="3">The sequence shown here is derived from an EMBL/GenBank/DDBJ whole genome shotgun (WGS) entry which is preliminary data.</text>
</comment>
<dbReference type="GO" id="GO:0003700">
    <property type="term" value="F:DNA-binding transcription factor activity"/>
    <property type="evidence" value="ECO:0007669"/>
    <property type="project" value="InterPro"/>
</dbReference>
<organism evidence="3 4">
    <name type="scientific">Alicyclobacillus cellulosilyticus</name>
    <dbReference type="NCBI Taxonomy" id="1003997"/>
    <lineage>
        <taxon>Bacteria</taxon>
        <taxon>Bacillati</taxon>
        <taxon>Bacillota</taxon>
        <taxon>Bacilli</taxon>
        <taxon>Bacillales</taxon>
        <taxon>Alicyclobacillaceae</taxon>
        <taxon>Alicyclobacillus</taxon>
    </lineage>
</organism>
<evidence type="ECO:0000256" key="1">
    <source>
        <dbReference type="ARBA" id="ARBA00023125"/>
    </source>
</evidence>
<dbReference type="InterPro" id="IPR000835">
    <property type="entry name" value="HTH_MarR-typ"/>
</dbReference>
<dbReference type="Gene3D" id="1.10.10.10">
    <property type="entry name" value="Winged helix-like DNA-binding domain superfamily/Winged helix DNA-binding domain"/>
    <property type="match status" value="1"/>
</dbReference>
<dbReference type="GO" id="GO:0006950">
    <property type="term" value="P:response to stress"/>
    <property type="evidence" value="ECO:0007669"/>
    <property type="project" value="TreeGrafter"/>
</dbReference>
<dbReference type="RefSeq" id="WP_188881018.1">
    <property type="nucleotide sequence ID" value="NZ_BMOY01000005.1"/>
</dbReference>
<sequence length="162" mass="18148">MDAGERTDAWDRIAAEVSDLLPLLAVKLLRFVRDLPGRGMSVAQAFLLHNLRRHGPCTATEIGEMMGITSGPVTNLTKRLIARGWVERYPDARDRRVMWFRLTPAGERVAEALRQRSQARWREIAMHLGEPDAAAAVHLMHRTILVLDHIASGRPEGGNELV</sequence>
<protein>
    <recommendedName>
        <fullName evidence="2">HTH marR-type domain-containing protein</fullName>
    </recommendedName>
</protein>
<dbReference type="AlphaFoldDB" id="A0A917K684"/>
<dbReference type="Proteomes" id="UP000637695">
    <property type="component" value="Unassembled WGS sequence"/>
</dbReference>
<dbReference type="InterPro" id="IPR036388">
    <property type="entry name" value="WH-like_DNA-bd_sf"/>
</dbReference>
<proteinExistence type="predicted"/>
<dbReference type="InterPro" id="IPR036390">
    <property type="entry name" value="WH_DNA-bd_sf"/>
</dbReference>
<evidence type="ECO:0000313" key="3">
    <source>
        <dbReference type="EMBL" id="GGI99019.1"/>
    </source>
</evidence>
<keyword evidence="4" id="KW-1185">Reference proteome</keyword>
<evidence type="ECO:0000259" key="2">
    <source>
        <dbReference type="PROSITE" id="PS50995"/>
    </source>
</evidence>
<feature type="domain" description="HTH marR-type" evidence="2">
    <location>
        <begin position="14"/>
        <end position="145"/>
    </location>
</feature>